<dbReference type="RefSeq" id="XP_001323816.1">
    <property type="nucleotide sequence ID" value="XM_001323781.1"/>
</dbReference>
<dbReference type="KEGG" id="tva:4769534"/>
<evidence type="ECO:0000313" key="1">
    <source>
        <dbReference type="EMBL" id="EAY11593.1"/>
    </source>
</evidence>
<accession>A2E6V7</accession>
<reference evidence="1" key="1">
    <citation type="submission" date="2006-10" db="EMBL/GenBank/DDBJ databases">
        <authorList>
            <person name="Amadeo P."/>
            <person name="Zhao Q."/>
            <person name="Wortman J."/>
            <person name="Fraser-Liggett C."/>
            <person name="Carlton J."/>
        </authorList>
    </citation>
    <scope>NUCLEOTIDE SEQUENCE</scope>
    <source>
        <strain evidence="1">G3</strain>
    </source>
</reference>
<sequence>MITLNKEIYLMYLRLKEMKNSNLAAHEFITLLEQSHHTTNADKLYSCTRNSNIHIQSLEDVISTLKPIKKNMKLELLNGIVVFLDSKAKEMSESTERKSQTC</sequence>
<evidence type="ECO:0000313" key="2">
    <source>
        <dbReference type="Proteomes" id="UP000001542"/>
    </source>
</evidence>
<proteinExistence type="predicted"/>
<dbReference type="VEuPathDB" id="TrichDB:TVAG_081650"/>
<dbReference type="InParanoid" id="A2E6V7"/>
<organism evidence="1 2">
    <name type="scientific">Trichomonas vaginalis (strain ATCC PRA-98 / G3)</name>
    <dbReference type="NCBI Taxonomy" id="412133"/>
    <lineage>
        <taxon>Eukaryota</taxon>
        <taxon>Metamonada</taxon>
        <taxon>Parabasalia</taxon>
        <taxon>Trichomonadida</taxon>
        <taxon>Trichomonadidae</taxon>
        <taxon>Trichomonas</taxon>
    </lineage>
</organism>
<dbReference type="Proteomes" id="UP000001542">
    <property type="component" value="Unassembled WGS sequence"/>
</dbReference>
<reference evidence="1" key="2">
    <citation type="journal article" date="2007" name="Science">
        <title>Draft genome sequence of the sexually transmitted pathogen Trichomonas vaginalis.</title>
        <authorList>
            <person name="Carlton J.M."/>
            <person name="Hirt R.P."/>
            <person name="Silva J.C."/>
            <person name="Delcher A.L."/>
            <person name="Schatz M."/>
            <person name="Zhao Q."/>
            <person name="Wortman J.R."/>
            <person name="Bidwell S.L."/>
            <person name="Alsmark U.C.M."/>
            <person name="Besteiro S."/>
            <person name="Sicheritz-Ponten T."/>
            <person name="Noel C.J."/>
            <person name="Dacks J.B."/>
            <person name="Foster P.G."/>
            <person name="Simillion C."/>
            <person name="Van de Peer Y."/>
            <person name="Miranda-Saavedra D."/>
            <person name="Barton G.J."/>
            <person name="Westrop G.D."/>
            <person name="Mueller S."/>
            <person name="Dessi D."/>
            <person name="Fiori P.L."/>
            <person name="Ren Q."/>
            <person name="Paulsen I."/>
            <person name="Zhang H."/>
            <person name="Bastida-Corcuera F.D."/>
            <person name="Simoes-Barbosa A."/>
            <person name="Brown M.T."/>
            <person name="Hayes R.D."/>
            <person name="Mukherjee M."/>
            <person name="Okumura C.Y."/>
            <person name="Schneider R."/>
            <person name="Smith A.J."/>
            <person name="Vanacova S."/>
            <person name="Villalvazo M."/>
            <person name="Haas B.J."/>
            <person name="Pertea M."/>
            <person name="Feldblyum T.V."/>
            <person name="Utterback T.R."/>
            <person name="Shu C.L."/>
            <person name="Osoegawa K."/>
            <person name="de Jong P.J."/>
            <person name="Hrdy I."/>
            <person name="Horvathova L."/>
            <person name="Zubacova Z."/>
            <person name="Dolezal P."/>
            <person name="Malik S.B."/>
            <person name="Logsdon J.M. Jr."/>
            <person name="Henze K."/>
            <person name="Gupta A."/>
            <person name="Wang C.C."/>
            <person name="Dunne R.L."/>
            <person name="Upcroft J.A."/>
            <person name="Upcroft P."/>
            <person name="White O."/>
            <person name="Salzberg S.L."/>
            <person name="Tang P."/>
            <person name="Chiu C.-H."/>
            <person name="Lee Y.-S."/>
            <person name="Embley T.M."/>
            <person name="Coombs G.H."/>
            <person name="Mottram J.C."/>
            <person name="Tachezy J."/>
            <person name="Fraser-Liggett C.M."/>
            <person name="Johnson P.J."/>
        </authorList>
    </citation>
    <scope>NUCLEOTIDE SEQUENCE [LARGE SCALE GENOMIC DNA]</scope>
    <source>
        <strain evidence="1">G3</strain>
    </source>
</reference>
<dbReference type="VEuPathDB" id="TrichDB:TVAGG3_0493150"/>
<keyword evidence="2" id="KW-1185">Reference proteome</keyword>
<dbReference type="AlphaFoldDB" id="A2E6V7"/>
<protein>
    <submittedName>
        <fullName evidence="1">Uncharacterized protein</fullName>
    </submittedName>
</protein>
<dbReference type="EMBL" id="DS113316">
    <property type="protein sequence ID" value="EAY11593.1"/>
    <property type="molecule type" value="Genomic_DNA"/>
</dbReference>
<name>A2E6V7_TRIV3</name>
<gene>
    <name evidence="1" type="ORF">TVAG_081650</name>
</gene>